<dbReference type="OrthoDB" id="5422579at2759"/>
<evidence type="ECO:0000313" key="7">
    <source>
        <dbReference type="Proteomes" id="UP000738349"/>
    </source>
</evidence>
<keyword evidence="1" id="KW-0147">Chitin-binding</keyword>
<proteinExistence type="inferred from homology"/>
<dbReference type="Gene3D" id="3.10.350.10">
    <property type="entry name" value="LysM domain"/>
    <property type="match status" value="2"/>
</dbReference>
<dbReference type="GO" id="GO:0008061">
    <property type="term" value="F:chitin binding"/>
    <property type="evidence" value="ECO:0007669"/>
    <property type="project" value="UniProtKB-KW"/>
</dbReference>
<evidence type="ECO:0000256" key="3">
    <source>
        <dbReference type="ARBA" id="ARBA00044955"/>
    </source>
</evidence>
<protein>
    <recommendedName>
        <fullName evidence="5">LysM domain-containing protein</fullName>
    </recommendedName>
</protein>
<dbReference type="CDD" id="cd00118">
    <property type="entry name" value="LysM"/>
    <property type="match status" value="2"/>
</dbReference>
<dbReference type="Proteomes" id="UP000738349">
    <property type="component" value="Unassembled WGS sequence"/>
</dbReference>
<dbReference type="Pfam" id="PF01476">
    <property type="entry name" value="LysM"/>
    <property type="match status" value="1"/>
</dbReference>
<dbReference type="PROSITE" id="PS51782">
    <property type="entry name" value="LYSM"/>
    <property type="match status" value="2"/>
</dbReference>
<keyword evidence="2" id="KW-0843">Virulence</keyword>
<keyword evidence="7" id="KW-1185">Reference proteome</keyword>
<dbReference type="PANTHER" id="PTHR34997:SF1">
    <property type="entry name" value="PEPTIDOGLYCAN-BINDING LYSIN DOMAIN"/>
    <property type="match status" value="1"/>
</dbReference>
<feature type="domain" description="LysM" evidence="5">
    <location>
        <begin position="297"/>
        <end position="343"/>
    </location>
</feature>
<dbReference type="SUPFAM" id="SSF54106">
    <property type="entry name" value="LysM domain"/>
    <property type="match status" value="2"/>
</dbReference>
<evidence type="ECO:0000256" key="1">
    <source>
        <dbReference type="ARBA" id="ARBA00022669"/>
    </source>
</evidence>
<dbReference type="EMBL" id="JAGMUV010000023">
    <property type="protein sequence ID" value="KAH7123093.1"/>
    <property type="molecule type" value="Genomic_DNA"/>
</dbReference>
<sequence length="825" mass="92480">MPLESSSSRKLTRAVPTPIPDNTNSQCGEYYLVSAGDECSTLITNSGITLDDFLFLNPQVWANCTNLWLDYYYCVQPFEEITTYPGYGGSSMRPTLVKTPTTQEVPYVDLLAGYSSSESVIPLANNTRVDCYSYIWFAGFIYDDAADCWLLAITFGVEPEDFVLWNPSIAKDDQFLNELCGCVDGLETTAAASGTATATTSLDFAYSCTLATSSSYCIRLSEPTEDCSKMSLGTYYCLSIYANGVPAGISGFASSVTTTGITATKTTNGCVSSTSTTATAISTPSPVQSGMTESCKSFYKVVSGDGCYDLAQSLGIALSALYSWNPAVNSDCSGLQANVYVCCLRLACRFLRDRAHLRIDRVFISANSRNVEVFRAIADHETFRMGVTEVIWDDARLKSWEPEDPELDDDWDDDSGGYPEWFERQCEANAEEMRGRALCEGDPIGDAAREKQLEEQLPYKASWDYYQKLMQQQDEVLASGADIDAFRYGLERFHSLTRVTITPATHGFLFSPLYQTPMIRSFPYGFNYLIPRTWPTIEHDEPEAHLWNSEGPGNEAMKNQWRGFRVVTRILAQEQQHNVSEFVVNVHRLNTGVNCHIFDQPNEEYNNLVKLLQRPGFRHLHLSLMVGGLEDQGWSSYRNGYLQLALAEAKDLQHMSLHTNVRRDPGGRRIDRASGGSIEHFVPLRTIFPIDKWPRLQHLGLSGFMVMQSDVMSLLSELPSTVRSVDLSFLKFLDTGGHYRGLLCEMRDTLDWRHRPAKERPSITLRIDLPGKSIWLSRAAEEFIYGNGPNPFGRENDKTPHRVRKAAGIEIDEFNPAYQRPNDGR</sequence>
<reference evidence="6" key="1">
    <citation type="journal article" date="2021" name="Nat. Commun.">
        <title>Genetic determinants of endophytism in the Arabidopsis root mycobiome.</title>
        <authorList>
            <person name="Mesny F."/>
            <person name="Miyauchi S."/>
            <person name="Thiergart T."/>
            <person name="Pickel B."/>
            <person name="Atanasova L."/>
            <person name="Karlsson M."/>
            <person name="Huettel B."/>
            <person name="Barry K.W."/>
            <person name="Haridas S."/>
            <person name="Chen C."/>
            <person name="Bauer D."/>
            <person name="Andreopoulos W."/>
            <person name="Pangilinan J."/>
            <person name="LaButti K."/>
            <person name="Riley R."/>
            <person name="Lipzen A."/>
            <person name="Clum A."/>
            <person name="Drula E."/>
            <person name="Henrissat B."/>
            <person name="Kohler A."/>
            <person name="Grigoriev I.V."/>
            <person name="Martin F.M."/>
            <person name="Hacquard S."/>
        </authorList>
    </citation>
    <scope>NUCLEOTIDE SEQUENCE</scope>
    <source>
        <strain evidence="6">MPI-CAGE-AT-0147</strain>
    </source>
</reference>
<comment type="caution">
    <text evidence="6">The sequence shown here is derived from an EMBL/GenBank/DDBJ whole genome shotgun (WGS) entry which is preliminary data.</text>
</comment>
<dbReference type="InterPro" id="IPR018392">
    <property type="entry name" value="LysM"/>
</dbReference>
<evidence type="ECO:0000256" key="4">
    <source>
        <dbReference type="SAM" id="MobiDB-lite"/>
    </source>
</evidence>
<dbReference type="SMART" id="SM00257">
    <property type="entry name" value="LysM"/>
    <property type="match status" value="2"/>
</dbReference>
<evidence type="ECO:0000259" key="5">
    <source>
        <dbReference type="PROSITE" id="PS51782"/>
    </source>
</evidence>
<dbReference type="InterPro" id="IPR052210">
    <property type="entry name" value="LysM1-like"/>
</dbReference>
<gene>
    <name evidence="6" type="ORF">EDB81DRAFT_699934</name>
</gene>
<feature type="region of interest" description="Disordered" evidence="4">
    <location>
        <begin position="1"/>
        <end position="20"/>
    </location>
</feature>
<accession>A0A9P9IIA2</accession>
<evidence type="ECO:0000256" key="2">
    <source>
        <dbReference type="ARBA" id="ARBA00023026"/>
    </source>
</evidence>
<dbReference type="AlphaFoldDB" id="A0A9P9IIA2"/>
<dbReference type="PANTHER" id="PTHR34997">
    <property type="entry name" value="AM15"/>
    <property type="match status" value="1"/>
</dbReference>
<dbReference type="InterPro" id="IPR036779">
    <property type="entry name" value="LysM_dom_sf"/>
</dbReference>
<evidence type="ECO:0000313" key="6">
    <source>
        <dbReference type="EMBL" id="KAH7123093.1"/>
    </source>
</evidence>
<feature type="domain" description="LysM" evidence="5">
    <location>
        <begin position="29"/>
        <end position="75"/>
    </location>
</feature>
<name>A0A9P9IIA2_9HYPO</name>
<organism evidence="6 7">
    <name type="scientific">Dactylonectria macrodidyma</name>
    <dbReference type="NCBI Taxonomy" id="307937"/>
    <lineage>
        <taxon>Eukaryota</taxon>
        <taxon>Fungi</taxon>
        <taxon>Dikarya</taxon>
        <taxon>Ascomycota</taxon>
        <taxon>Pezizomycotina</taxon>
        <taxon>Sordariomycetes</taxon>
        <taxon>Hypocreomycetidae</taxon>
        <taxon>Hypocreales</taxon>
        <taxon>Nectriaceae</taxon>
        <taxon>Dactylonectria</taxon>
    </lineage>
</organism>
<comment type="similarity">
    <text evidence="3">Belongs to the secreted LysM effector family.</text>
</comment>